<name>A0A8J7GCM9_9ACTN</name>
<sequence>MSGLRVGDTVIVSGDWLKHLDHAGYRTGYTGQLVETRSGYVVFDCTRTVVEAMCADQERLRDRVRQHAVAFGISGVALDRQVDAAFESLHLDGDVLVYGGGTGLGGSGYQRRIGPQATGRYRIDLGWPFLVVDPTDCDAIVSDPARPPDTAGPTPFVREDPESGDRLIINTPDKNDGWTAVLRMLAWVETRYGFQPAGADRALIADYTDARHRGDDAHRGYLDALMSLEERALAHVHEREPGWRLFWADACLWATPATTIPQR</sequence>
<dbReference type="Proteomes" id="UP000622552">
    <property type="component" value="Unassembled WGS sequence"/>
</dbReference>
<evidence type="ECO:0000313" key="3">
    <source>
        <dbReference type="Proteomes" id="UP000622552"/>
    </source>
</evidence>
<evidence type="ECO:0000313" key="2">
    <source>
        <dbReference type="EMBL" id="MBG6136164.1"/>
    </source>
</evidence>
<dbReference type="EMBL" id="JADOUF010000001">
    <property type="protein sequence ID" value="MBG6136164.1"/>
    <property type="molecule type" value="Genomic_DNA"/>
</dbReference>
<keyword evidence="3" id="KW-1185">Reference proteome</keyword>
<protein>
    <submittedName>
        <fullName evidence="2">Uncharacterized protein</fullName>
    </submittedName>
</protein>
<accession>A0A8J7GCM9</accession>
<proteinExistence type="predicted"/>
<gene>
    <name evidence="2" type="ORF">IW245_002358</name>
</gene>
<evidence type="ECO:0000256" key="1">
    <source>
        <dbReference type="SAM" id="MobiDB-lite"/>
    </source>
</evidence>
<reference evidence="2" key="1">
    <citation type="submission" date="2020-11" db="EMBL/GenBank/DDBJ databases">
        <title>Sequencing the genomes of 1000 actinobacteria strains.</title>
        <authorList>
            <person name="Klenk H.-P."/>
        </authorList>
    </citation>
    <scope>NUCLEOTIDE SEQUENCE</scope>
    <source>
        <strain evidence="2">DSM 45356</strain>
    </source>
</reference>
<comment type="caution">
    <text evidence="2">The sequence shown here is derived from an EMBL/GenBank/DDBJ whole genome shotgun (WGS) entry which is preliminary data.</text>
</comment>
<dbReference type="RefSeq" id="WP_197003180.1">
    <property type="nucleotide sequence ID" value="NZ_BONS01000038.1"/>
</dbReference>
<dbReference type="AlphaFoldDB" id="A0A8J7GCM9"/>
<organism evidence="2 3">
    <name type="scientific">Longispora fulva</name>
    <dbReference type="NCBI Taxonomy" id="619741"/>
    <lineage>
        <taxon>Bacteria</taxon>
        <taxon>Bacillati</taxon>
        <taxon>Actinomycetota</taxon>
        <taxon>Actinomycetes</taxon>
        <taxon>Micromonosporales</taxon>
        <taxon>Micromonosporaceae</taxon>
        <taxon>Longispora</taxon>
    </lineage>
</organism>
<feature type="region of interest" description="Disordered" evidence="1">
    <location>
        <begin position="144"/>
        <end position="165"/>
    </location>
</feature>